<dbReference type="PRINTS" id="PR00065">
    <property type="entry name" value="TEADOMAIN"/>
</dbReference>
<dbReference type="AlphaFoldDB" id="A0A0N0NPZ5"/>
<comment type="similarity">
    <text evidence="2">Belongs to the TEC1 family.</text>
</comment>
<feature type="region of interest" description="Disordered" evidence="7">
    <location>
        <begin position="714"/>
        <end position="852"/>
    </location>
</feature>
<feature type="compositionally biased region" description="Basic residues" evidence="7">
    <location>
        <begin position="777"/>
        <end position="794"/>
    </location>
</feature>
<gene>
    <name evidence="9" type="ORF">AB675_2015</name>
</gene>
<comment type="caution">
    <text evidence="9">The sequence shown here is derived from an EMBL/GenBank/DDBJ whole genome shotgun (WGS) entry which is preliminary data.</text>
</comment>
<feature type="compositionally biased region" description="Pro residues" evidence="7">
    <location>
        <begin position="722"/>
        <end position="732"/>
    </location>
</feature>
<dbReference type="InterPro" id="IPR000818">
    <property type="entry name" value="TEA/ATTS_dom"/>
</dbReference>
<evidence type="ECO:0000256" key="6">
    <source>
        <dbReference type="PROSITE-ProRule" id="PRU00505"/>
    </source>
</evidence>
<evidence type="ECO:0000259" key="8">
    <source>
        <dbReference type="PROSITE" id="PS51088"/>
    </source>
</evidence>
<evidence type="ECO:0000256" key="5">
    <source>
        <dbReference type="ARBA" id="ARBA00023242"/>
    </source>
</evidence>
<accession>A0A0N0NPZ5</accession>
<feature type="compositionally biased region" description="Basic residues" evidence="7">
    <location>
        <begin position="886"/>
        <end position="896"/>
    </location>
</feature>
<dbReference type="GO" id="GO:0000978">
    <property type="term" value="F:RNA polymerase II cis-regulatory region sequence-specific DNA binding"/>
    <property type="evidence" value="ECO:0007669"/>
    <property type="project" value="TreeGrafter"/>
</dbReference>
<feature type="compositionally biased region" description="Low complexity" evidence="7">
    <location>
        <begin position="801"/>
        <end position="820"/>
    </location>
</feature>
<evidence type="ECO:0000256" key="7">
    <source>
        <dbReference type="SAM" id="MobiDB-lite"/>
    </source>
</evidence>
<dbReference type="GO" id="GO:0005634">
    <property type="term" value="C:nucleus"/>
    <property type="evidence" value="ECO:0007669"/>
    <property type="project" value="UniProtKB-SubCell"/>
</dbReference>
<feature type="region of interest" description="Disordered" evidence="7">
    <location>
        <begin position="661"/>
        <end position="699"/>
    </location>
</feature>
<feature type="domain" description="TEA" evidence="8">
    <location>
        <begin position="126"/>
        <end position="200"/>
    </location>
</feature>
<keyword evidence="3" id="KW-0805">Transcription regulation</keyword>
<keyword evidence="4" id="KW-0804">Transcription</keyword>
<dbReference type="Gene3D" id="6.10.20.40">
    <property type="entry name" value="TEA/ATTS domain"/>
    <property type="match status" value="1"/>
</dbReference>
<dbReference type="SMART" id="SM00426">
    <property type="entry name" value="TEA"/>
    <property type="match status" value="1"/>
</dbReference>
<keyword evidence="5" id="KW-0539">Nucleus</keyword>
<feature type="compositionally biased region" description="Basic residues" evidence="7">
    <location>
        <begin position="833"/>
        <end position="844"/>
    </location>
</feature>
<dbReference type="GO" id="GO:0000981">
    <property type="term" value="F:DNA-binding transcription factor activity, RNA polymerase II-specific"/>
    <property type="evidence" value="ECO:0007669"/>
    <property type="project" value="TreeGrafter"/>
</dbReference>
<dbReference type="InterPro" id="IPR050937">
    <property type="entry name" value="TEC1_TEAD_TF"/>
</dbReference>
<evidence type="ECO:0000256" key="2">
    <source>
        <dbReference type="ARBA" id="ARBA00008421"/>
    </source>
</evidence>
<protein>
    <submittedName>
        <fullName evidence="9">Regulatory protein abaA</fullName>
    </submittedName>
</protein>
<feature type="region of interest" description="Disordered" evidence="7">
    <location>
        <begin position="960"/>
        <end position="986"/>
    </location>
</feature>
<feature type="compositionally biased region" description="Low complexity" evidence="7">
    <location>
        <begin position="767"/>
        <end position="776"/>
    </location>
</feature>
<dbReference type="InterPro" id="IPR038096">
    <property type="entry name" value="TEA/ATTS_sf"/>
</dbReference>
<evidence type="ECO:0000313" key="10">
    <source>
        <dbReference type="Proteomes" id="UP000038010"/>
    </source>
</evidence>
<dbReference type="STRING" id="1664694.A0A0N0NPZ5"/>
<evidence type="ECO:0000256" key="4">
    <source>
        <dbReference type="ARBA" id="ARBA00023163"/>
    </source>
</evidence>
<dbReference type="GO" id="GO:0005667">
    <property type="term" value="C:transcription regulator complex"/>
    <property type="evidence" value="ECO:0007669"/>
    <property type="project" value="TreeGrafter"/>
</dbReference>
<dbReference type="RefSeq" id="XP_018003052.1">
    <property type="nucleotide sequence ID" value="XM_018141952.1"/>
</dbReference>
<dbReference type="PROSITE" id="PS51088">
    <property type="entry name" value="TEA_2"/>
    <property type="match status" value="1"/>
</dbReference>
<organism evidence="9 10">
    <name type="scientific">Cyphellophora attinorum</name>
    <dbReference type="NCBI Taxonomy" id="1664694"/>
    <lineage>
        <taxon>Eukaryota</taxon>
        <taxon>Fungi</taxon>
        <taxon>Dikarya</taxon>
        <taxon>Ascomycota</taxon>
        <taxon>Pezizomycotina</taxon>
        <taxon>Eurotiomycetes</taxon>
        <taxon>Chaetothyriomycetidae</taxon>
        <taxon>Chaetothyriales</taxon>
        <taxon>Cyphellophoraceae</taxon>
        <taxon>Cyphellophora</taxon>
    </lineage>
</organism>
<evidence type="ECO:0000313" key="9">
    <source>
        <dbReference type="EMBL" id="KPI43089.1"/>
    </source>
</evidence>
<dbReference type="VEuPathDB" id="FungiDB:AB675_2015"/>
<feature type="region of interest" description="Disordered" evidence="7">
    <location>
        <begin position="30"/>
        <end position="53"/>
    </location>
</feature>
<dbReference type="GeneID" id="28733832"/>
<dbReference type="OrthoDB" id="10006572at2759"/>
<feature type="DNA-binding region" description="TEA" evidence="6">
    <location>
        <begin position="126"/>
        <end position="200"/>
    </location>
</feature>
<feature type="compositionally biased region" description="Polar residues" evidence="7">
    <location>
        <begin position="619"/>
        <end position="631"/>
    </location>
</feature>
<dbReference type="PANTHER" id="PTHR11834">
    <property type="entry name" value="TRANSCRIPTIONAL ENHANCER FACTOR TEF RELATED"/>
    <property type="match status" value="1"/>
</dbReference>
<feature type="region of interest" description="Disordered" evidence="7">
    <location>
        <begin position="619"/>
        <end position="639"/>
    </location>
</feature>
<feature type="region of interest" description="Disordered" evidence="7">
    <location>
        <begin position="869"/>
        <end position="910"/>
    </location>
</feature>
<dbReference type="Pfam" id="PF01285">
    <property type="entry name" value="TEA"/>
    <property type="match status" value="1"/>
</dbReference>
<dbReference type="Proteomes" id="UP000038010">
    <property type="component" value="Unassembled WGS sequence"/>
</dbReference>
<evidence type="ECO:0000256" key="1">
    <source>
        <dbReference type="ARBA" id="ARBA00004123"/>
    </source>
</evidence>
<proteinExistence type="inferred from homology"/>
<feature type="region of interest" description="Disordered" evidence="7">
    <location>
        <begin position="998"/>
        <end position="1059"/>
    </location>
</feature>
<evidence type="ECO:0000256" key="3">
    <source>
        <dbReference type="ARBA" id="ARBA00023015"/>
    </source>
</evidence>
<sequence>MEHWHTSTSGPYQREPTDLSLASRVLTSSSGNIQAYNPDSKDGIENQDPLGLPRAEPWIKSEVQYPIPKVKLGSNDAHADNLQHLHNRRQGYRDKFLRRRRVDAERPYLQHPKYLQYRARQRCDTGPDGQLVWDDQIEEAFQNALVNIPPMGRRKKSQRGRPHGRNELISEWIYQETGAYRTRKQVSSHIQVLNTLLKDIPEWAALVTATDDRGGGGSEFYSNSIKDMVRNQSMSSRMGYYKGPGRPMGPGSYSMPGSGPYVDRHSCSRLSFKMWVSLPDQISQALHQYTRLQSNSSISAPIPLEDVKNWRVSFPNLRSITESWTMAESCDILLLDASFQLMNDFPPKFSKLGISLELDFMHPSGHNKEALQMIVQWKRFPGNELPPGKVRPFFESKWWASTFTNLTEKRKRAEDSENDGAVELANEASRNFFKNLTVMQEIWAEQRGNGRRRMGILLWRFSQASPPYVGTTTWQRLIPASEMALRPDQVAGDMGLHGLGMDTIMDGAQNPDHMFSQPQGFLPVSDPQAYDMFDTNMDELCGDSFMYSQDQLTDFGNLQGEGASFAFDADPGAMPGDLGMTYALPSQEAQQMPEQAAPPTNNLFEMPQLKRQDSERQLDMNNVPSQGSFSDGSDKMPAQPLAKFDLNTHKVLQAQLAGDQQYYQPSPHPSHQSPHPAPMIAPQAMHPHQPHPPPTPISEHDETMRALLAASAMSDLGNTPSHPTPRHAPTPTPSSATSSRAPGPPQHLPSYGHARTHPPQPQPLYIPTTQPPFSSHPHTHPQPHPHHGMHHPHTHAISPHPQSAPLPFSASSSHSLPPLYSHHHQPHVQSQHPHPHHQQHHHQPQPHQILQHPQPQRPILTAHHSFTAPTATDAPYHQPPAQHPSHPSHHPSHHQQHPISMPHHAHAHRRVPSKNGFAAALANLDAYAADNGDGDFTLPTGAFDGGAGAAALAAELARPQSQPVVGSSEIGTYDQGGPGPGQSQGDEWIVVPRAQGQDGEVAVQKGSLQQEDGVQDRERRASLQHQQHAPRGTPQMGSMDGTRQVERVVGSGYAEVGSS</sequence>
<feature type="compositionally biased region" description="Low complexity" evidence="7">
    <location>
        <begin position="661"/>
        <end position="674"/>
    </location>
</feature>
<keyword evidence="10" id="KW-1185">Reference proteome</keyword>
<reference evidence="9 10" key="1">
    <citation type="submission" date="2015-06" db="EMBL/GenBank/DDBJ databases">
        <title>Draft genome of the ant-associated black yeast Phialophora attae CBS 131958.</title>
        <authorList>
            <person name="Moreno L.F."/>
            <person name="Stielow B.J."/>
            <person name="de Hoog S."/>
            <person name="Vicente V.A."/>
            <person name="Weiss V.A."/>
            <person name="de Vries M."/>
            <person name="Cruz L.M."/>
            <person name="Souza E.M."/>
        </authorList>
    </citation>
    <scope>NUCLEOTIDE SEQUENCE [LARGE SCALE GENOMIC DNA]</scope>
    <source>
        <strain evidence="9 10">CBS 131958</strain>
    </source>
</reference>
<comment type="subcellular location">
    <subcellularLocation>
        <location evidence="1">Nucleus</location>
    </subcellularLocation>
</comment>
<dbReference type="EMBL" id="LFJN01000006">
    <property type="protein sequence ID" value="KPI43089.1"/>
    <property type="molecule type" value="Genomic_DNA"/>
</dbReference>
<dbReference type="PANTHER" id="PTHR11834:SF0">
    <property type="entry name" value="PROTEIN SCALLOPED"/>
    <property type="match status" value="1"/>
</dbReference>
<name>A0A0N0NPZ5_9EURO</name>